<dbReference type="Gene3D" id="3.60.10.10">
    <property type="entry name" value="Endonuclease/exonuclease/phosphatase"/>
    <property type="match status" value="1"/>
</dbReference>
<dbReference type="PANTHER" id="PTHR14859">
    <property type="entry name" value="CALCOFLUOR WHITE HYPERSENSITIVE PROTEIN PRECURSOR"/>
    <property type="match status" value="1"/>
</dbReference>
<keyword evidence="2" id="KW-0255">Endonuclease</keyword>
<proteinExistence type="predicted"/>
<dbReference type="GO" id="GO:0006506">
    <property type="term" value="P:GPI anchor biosynthetic process"/>
    <property type="evidence" value="ECO:0007669"/>
    <property type="project" value="TreeGrafter"/>
</dbReference>
<keyword evidence="3" id="KW-1185">Reference proteome</keyword>
<evidence type="ECO:0000259" key="1">
    <source>
        <dbReference type="Pfam" id="PF03372"/>
    </source>
</evidence>
<dbReference type="RefSeq" id="WP_114125403.1">
    <property type="nucleotide sequence ID" value="NZ_QOUI01000002.1"/>
</dbReference>
<dbReference type="EMBL" id="QOUI01000002">
    <property type="protein sequence ID" value="RCK70632.1"/>
    <property type="molecule type" value="Genomic_DNA"/>
</dbReference>
<dbReference type="PANTHER" id="PTHR14859:SF15">
    <property type="entry name" value="ENDONUCLEASE_EXONUCLEASE_PHOSPHATASE DOMAIN-CONTAINING PROTEIN"/>
    <property type="match status" value="1"/>
</dbReference>
<comment type="caution">
    <text evidence="2">The sequence shown here is derived from an EMBL/GenBank/DDBJ whole genome shotgun (WGS) entry which is preliminary data.</text>
</comment>
<keyword evidence="2" id="KW-0378">Hydrolase</keyword>
<accession>A0A367Z043</accession>
<name>A0A367Z043_9ACTN</name>
<dbReference type="GO" id="GO:0016020">
    <property type="term" value="C:membrane"/>
    <property type="evidence" value="ECO:0007669"/>
    <property type="project" value="GOC"/>
</dbReference>
<dbReference type="AlphaFoldDB" id="A0A367Z043"/>
<protein>
    <submittedName>
        <fullName evidence="2">Endonuclease</fullName>
    </submittedName>
</protein>
<feature type="domain" description="Endonuclease/exonuclease/phosphatase" evidence="1">
    <location>
        <begin position="4"/>
        <end position="245"/>
    </location>
</feature>
<gene>
    <name evidence="2" type="ORF">DT076_04235</name>
</gene>
<dbReference type="SUPFAM" id="SSF56219">
    <property type="entry name" value="DNase I-like"/>
    <property type="match status" value="1"/>
</dbReference>
<dbReference type="GO" id="GO:0004519">
    <property type="term" value="F:endonuclease activity"/>
    <property type="evidence" value="ECO:0007669"/>
    <property type="project" value="UniProtKB-KW"/>
</dbReference>
<dbReference type="InterPro" id="IPR051916">
    <property type="entry name" value="GPI-anchor_lipid_remodeler"/>
</dbReference>
<organism evidence="2 3">
    <name type="scientific">Desertihabitans brevis</name>
    <dbReference type="NCBI Taxonomy" id="2268447"/>
    <lineage>
        <taxon>Bacteria</taxon>
        <taxon>Bacillati</taxon>
        <taxon>Actinomycetota</taxon>
        <taxon>Actinomycetes</taxon>
        <taxon>Propionibacteriales</taxon>
        <taxon>Propionibacteriaceae</taxon>
        <taxon>Desertihabitans</taxon>
    </lineage>
</organism>
<keyword evidence="2" id="KW-0540">Nuclease</keyword>
<evidence type="ECO:0000313" key="3">
    <source>
        <dbReference type="Proteomes" id="UP000252770"/>
    </source>
</evidence>
<reference evidence="2 3" key="1">
    <citation type="submission" date="2018-07" db="EMBL/GenBank/DDBJ databases">
        <title>Desertimonas flava gen. nov. sp. nov.</title>
        <authorList>
            <person name="Liu S."/>
        </authorList>
    </citation>
    <scope>NUCLEOTIDE SEQUENCE [LARGE SCALE GENOMIC DNA]</scope>
    <source>
        <strain evidence="2 3">16Sb5-5</strain>
    </source>
</reference>
<evidence type="ECO:0000313" key="2">
    <source>
        <dbReference type="EMBL" id="RCK70632.1"/>
    </source>
</evidence>
<dbReference type="Pfam" id="PF03372">
    <property type="entry name" value="Exo_endo_phos"/>
    <property type="match status" value="1"/>
</dbReference>
<dbReference type="Proteomes" id="UP000252770">
    <property type="component" value="Unassembled WGS sequence"/>
</dbReference>
<dbReference type="InterPro" id="IPR005135">
    <property type="entry name" value="Endo/exonuclease/phosphatase"/>
</dbReference>
<dbReference type="InterPro" id="IPR036691">
    <property type="entry name" value="Endo/exonu/phosph_ase_sf"/>
</dbReference>
<sequence length="262" mass="28721">MRLATFNILHGRTPADDSVVLDRLRAAVTALDPDVLGLQEVDRDQPRSHLADLTAVAAEAMGAVSSRFAAALTGTPGATWLAATEREVPGEASYGISLLSRYPARSWQVLRLPRIRPTVPVWLREPRKLIWVREEPRTALVGQFDTPAGSLVVANTHLSFVPGWGRLQLRRVRRDLATLPEPVVVMGDLNMADALPAQVTGYTPLASHPTFPLEEPTRQLDHILLRGRLGAVVRSEAPRLPLSDHRALVVELRHDAARDVPG</sequence>